<reference evidence="3" key="2">
    <citation type="submission" date="2020-10" db="UniProtKB">
        <authorList>
            <consortium name="WormBaseParasite"/>
        </authorList>
    </citation>
    <scope>IDENTIFICATION</scope>
</reference>
<feature type="transmembrane region" description="Helical" evidence="1">
    <location>
        <begin position="156"/>
        <end position="179"/>
    </location>
</feature>
<feature type="transmembrane region" description="Helical" evidence="1">
    <location>
        <begin position="97"/>
        <end position="115"/>
    </location>
</feature>
<sequence>MSLTVSFYAIEFISVNLLPYQYLQYFIPLLSIVAALNRFSAIVLWKFYDRIWTWNRLCIYIETVFLVSFIIVLTIHIDFQNLPEFRNKTVARVFKASAYVIAFIFEVTAVIYRVHSKESGKIDKVDVTLLTQSVISTVCWLVNCACNIAGENFNYPICLVTISDAMVFCGFVLPLLYLFMTK</sequence>
<proteinExistence type="predicted"/>
<protein>
    <submittedName>
        <fullName evidence="3">Serpentine receptor class gamma</fullName>
    </submittedName>
</protein>
<name>A0A7E4VVT5_PANRE</name>
<keyword evidence="1" id="KW-0472">Membrane</keyword>
<evidence type="ECO:0000313" key="2">
    <source>
        <dbReference type="Proteomes" id="UP000492821"/>
    </source>
</evidence>
<accession>A0A7E4VVT5</accession>
<feature type="transmembrane region" description="Helical" evidence="1">
    <location>
        <begin position="25"/>
        <end position="45"/>
    </location>
</feature>
<evidence type="ECO:0000313" key="3">
    <source>
        <dbReference type="WBParaSite" id="Pan_g3356.t1"/>
    </source>
</evidence>
<evidence type="ECO:0000256" key="1">
    <source>
        <dbReference type="SAM" id="Phobius"/>
    </source>
</evidence>
<dbReference type="Proteomes" id="UP000492821">
    <property type="component" value="Unassembled WGS sequence"/>
</dbReference>
<keyword evidence="2" id="KW-1185">Reference proteome</keyword>
<organism evidence="2 3">
    <name type="scientific">Panagrellus redivivus</name>
    <name type="common">Microworm</name>
    <dbReference type="NCBI Taxonomy" id="6233"/>
    <lineage>
        <taxon>Eukaryota</taxon>
        <taxon>Metazoa</taxon>
        <taxon>Ecdysozoa</taxon>
        <taxon>Nematoda</taxon>
        <taxon>Chromadorea</taxon>
        <taxon>Rhabditida</taxon>
        <taxon>Tylenchina</taxon>
        <taxon>Panagrolaimomorpha</taxon>
        <taxon>Panagrolaimoidea</taxon>
        <taxon>Panagrolaimidae</taxon>
        <taxon>Panagrellus</taxon>
    </lineage>
</organism>
<keyword evidence="1" id="KW-1133">Transmembrane helix</keyword>
<dbReference type="WBParaSite" id="Pan_g3356.t1">
    <property type="protein sequence ID" value="Pan_g3356.t1"/>
    <property type="gene ID" value="Pan_g3356"/>
</dbReference>
<reference evidence="2" key="1">
    <citation type="journal article" date="2013" name="Genetics">
        <title>The draft genome and transcriptome of Panagrellus redivivus are shaped by the harsh demands of a free-living lifestyle.</title>
        <authorList>
            <person name="Srinivasan J."/>
            <person name="Dillman A.R."/>
            <person name="Macchietto M.G."/>
            <person name="Heikkinen L."/>
            <person name="Lakso M."/>
            <person name="Fracchia K.M."/>
            <person name="Antoshechkin I."/>
            <person name="Mortazavi A."/>
            <person name="Wong G."/>
            <person name="Sternberg P.W."/>
        </authorList>
    </citation>
    <scope>NUCLEOTIDE SEQUENCE [LARGE SCALE GENOMIC DNA]</scope>
    <source>
        <strain evidence="2">MT8872</strain>
    </source>
</reference>
<feature type="transmembrane region" description="Helical" evidence="1">
    <location>
        <begin position="57"/>
        <end position="77"/>
    </location>
</feature>
<keyword evidence="1" id="KW-0812">Transmembrane</keyword>
<dbReference type="AlphaFoldDB" id="A0A7E4VVT5"/>